<keyword evidence="5" id="KW-0804">Transcription</keyword>
<feature type="repeat" description="ANK" evidence="7">
    <location>
        <begin position="603"/>
        <end position="635"/>
    </location>
</feature>
<dbReference type="Gene3D" id="1.20.5.190">
    <property type="match status" value="1"/>
</dbReference>
<evidence type="ECO:0000259" key="9">
    <source>
        <dbReference type="PROSITE" id="PS51437"/>
    </source>
</evidence>
<feature type="domain" description="CG-1" evidence="9">
    <location>
        <begin position="25"/>
        <end position="151"/>
    </location>
</feature>
<dbReference type="PROSITE" id="PS50096">
    <property type="entry name" value="IQ"/>
    <property type="match status" value="4"/>
</dbReference>
<feature type="region of interest" description="Disordered" evidence="8">
    <location>
        <begin position="151"/>
        <end position="173"/>
    </location>
</feature>
<comment type="subcellular location">
    <subcellularLocation>
        <location evidence="1">Nucleus</location>
    </subcellularLocation>
</comment>
<feature type="region of interest" description="Disordered" evidence="8">
    <location>
        <begin position="284"/>
        <end position="308"/>
    </location>
</feature>
<evidence type="ECO:0000256" key="8">
    <source>
        <dbReference type="SAM" id="MobiDB-lite"/>
    </source>
</evidence>
<dbReference type="InterPro" id="IPR000048">
    <property type="entry name" value="IQ_motif_EF-hand-BS"/>
</dbReference>
<dbReference type="InterPro" id="IPR005559">
    <property type="entry name" value="CG-1_dom"/>
</dbReference>
<dbReference type="Pfam" id="PF12796">
    <property type="entry name" value="Ank_2"/>
    <property type="match status" value="1"/>
</dbReference>
<sequence length="914" mass="102977">MDGSANGRLAGWEIHGFHSMEDLDVGTIKKEATTRWLRPNEIHAILYNHKYFNIHVKPMNLPPSGTIVLFDRKLLRNFRKDGHNWKKKKDGKTVKEAHEHLKVGNEERVHVYYAHGQDNPNFVRRCYWLLDKKQEHIVLVHYREMLELQGSPTTPVHSNSSSGNSDPCASTVLPEEIDSGVDDAFYAGSVSDPVGESTELGNSMTVRIHELCLQEINTLEWEDLLATEDPNNPPGPKRDEVSYFEQQNLYELSNSINSGNHLSTDNLPASGCFPVEVKLPINDYNQTRGMSDGRQDFEEPRGGKDESLDVPVESLQTQDSFGQWMNYIMTDSSGSIDDPPLESPVSNGHESSLFAKIDNNQPSIGEQIFSITEVSPAWAFSTEETKVIVIGCFSRESSHLLAETRLLCVFGDVSVPAEMVQYGVFRCMALPHSPGPVNLYLSLDGCTPISQVLTFEYRPPVNNRVVEPEDNWEGFELQLRLAQLLFSTTNSLNLLSSKGSANSLREAKKFVNKISSMDKGWEHLIKSVGDGISFQQAKYSLLELSLRNKFQEWLLERVVEGCKTPARDHQGQGVIHLCAILGYTWSVKPYSYSGLSLDFRDASGWTALHWAAYCGRKKIVGVLLSAGAKPNLVTDPTPEVPGGHTAADLASNNGYDGLAAYLAEKGLIAQMEAMRIAGNLSGSPQISSKNLVNSINLSEDDLCLKDSLEAYRTAADAAACIQSAFRESSLKLRTKAVEFSNPEDEARTLVAAMRIQHAFRNYEIRKRMAAAARIQYRFRTWKIRKDFLNMRRQAIKIQAAFRGFQQRKQYCKIIWSVGVLEKVILRWRQRRKGFRGLQVQVTEVAEVNQNQENNVEEDFFLISRKQAEERIERSVIRVQSMFRSKKAQLEYRGMKLAHNQAALEYEGLLDPEEG</sequence>
<keyword evidence="4" id="KW-0010">Activator</keyword>
<name>A0A9Q0KCZ5_9MAGN</name>
<comment type="similarity">
    <text evidence="2">Belongs to the CAMTA family.</text>
</comment>
<dbReference type="Proteomes" id="UP001141806">
    <property type="component" value="Unassembled WGS sequence"/>
</dbReference>
<dbReference type="OrthoDB" id="407555at2759"/>
<evidence type="ECO:0000313" key="10">
    <source>
        <dbReference type="EMBL" id="KAJ4968071.1"/>
    </source>
</evidence>
<dbReference type="PROSITE" id="PS50088">
    <property type="entry name" value="ANK_REPEAT"/>
    <property type="match status" value="1"/>
</dbReference>
<dbReference type="AlphaFoldDB" id="A0A9Q0KCZ5"/>
<dbReference type="SMART" id="SM01076">
    <property type="entry name" value="CG-1"/>
    <property type="match status" value="1"/>
</dbReference>
<evidence type="ECO:0000256" key="3">
    <source>
        <dbReference type="ARBA" id="ARBA00023043"/>
    </source>
</evidence>
<keyword evidence="6" id="KW-0539">Nucleus</keyword>
<feature type="compositionally biased region" description="Polar residues" evidence="8">
    <location>
        <begin position="151"/>
        <end position="168"/>
    </location>
</feature>
<dbReference type="PROSITE" id="PS50297">
    <property type="entry name" value="ANK_REP_REGION"/>
    <property type="match status" value="1"/>
</dbReference>
<keyword evidence="11" id="KW-1185">Reference proteome</keyword>
<accession>A0A9Q0KCZ5</accession>
<evidence type="ECO:0000256" key="6">
    <source>
        <dbReference type="ARBA" id="ARBA00023242"/>
    </source>
</evidence>
<comment type="caution">
    <text evidence="10">The sequence shown here is derived from an EMBL/GenBank/DDBJ whole genome shotgun (WGS) entry which is preliminary data.</text>
</comment>
<evidence type="ECO:0000256" key="5">
    <source>
        <dbReference type="ARBA" id="ARBA00023163"/>
    </source>
</evidence>
<dbReference type="GO" id="GO:0006357">
    <property type="term" value="P:regulation of transcription by RNA polymerase II"/>
    <property type="evidence" value="ECO:0007669"/>
    <property type="project" value="TreeGrafter"/>
</dbReference>
<dbReference type="InterPro" id="IPR036770">
    <property type="entry name" value="Ankyrin_rpt-contain_sf"/>
</dbReference>
<evidence type="ECO:0000256" key="2">
    <source>
        <dbReference type="ARBA" id="ARBA00008267"/>
    </source>
</evidence>
<dbReference type="Pfam" id="PF00612">
    <property type="entry name" value="IQ"/>
    <property type="match status" value="1"/>
</dbReference>
<dbReference type="InterPro" id="IPR014756">
    <property type="entry name" value="Ig_E-set"/>
</dbReference>
<dbReference type="EMBL" id="JAMYWD010000006">
    <property type="protein sequence ID" value="KAJ4968071.1"/>
    <property type="molecule type" value="Genomic_DNA"/>
</dbReference>
<reference evidence="10" key="1">
    <citation type="journal article" date="2023" name="Plant J.">
        <title>The genome of the king protea, Protea cynaroides.</title>
        <authorList>
            <person name="Chang J."/>
            <person name="Duong T.A."/>
            <person name="Schoeman C."/>
            <person name="Ma X."/>
            <person name="Roodt D."/>
            <person name="Barker N."/>
            <person name="Li Z."/>
            <person name="Van de Peer Y."/>
            <person name="Mizrachi E."/>
        </authorList>
    </citation>
    <scope>NUCLEOTIDE SEQUENCE</scope>
    <source>
        <tissue evidence="10">Young leaves</tissue>
    </source>
</reference>
<dbReference type="Gene3D" id="2.60.40.10">
    <property type="entry name" value="Immunoglobulins"/>
    <property type="match status" value="1"/>
</dbReference>
<dbReference type="SUPFAM" id="SSF81296">
    <property type="entry name" value="E set domains"/>
    <property type="match status" value="1"/>
</dbReference>
<keyword evidence="3 7" id="KW-0040">ANK repeat</keyword>
<evidence type="ECO:0000256" key="7">
    <source>
        <dbReference type="PROSITE-ProRule" id="PRU00023"/>
    </source>
</evidence>
<gene>
    <name evidence="10" type="ORF">NE237_014772</name>
</gene>
<dbReference type="GO" id="GO:0003690">
    <property type="term" value="F:double-stranded DNA binding"/>
    <property type="evidence" value="ECO:0007669"/>
    <property type="project" value="TreeGrafter"/>
</dbReference>
<dbReference type="PANTHER" id="PTHR23335:SF3">
    <property type="entry name" value="CALMODULIN-BINDING TRANSCRIPTION ACTIVATOR 5"/>
    <property type="match status" value="1"/>
</dbReference>
<dbReference type="SMART" id="SM00015">
    <property type="entry name" value="IQ"/>
    <property type="match status" value="3"/>
</dbReference>
<dbReference type="CDD" id="cd00102">
    <property type="entry name" value="IPT"/>
    <property type="match status" value="1"/>
</dbReference>
<dbReference type="InterPro" id="IPR002110">
    <property type="entry name" value="Ankyrin_rpt"/>
</dbReference>
<dbReference type="PROSITE" id="PS51437">
    <property type="entry name" value="CG_1"/>
    <property type="match status" value="1"/>
</dbReference>
<evidence type="ECO:0000256" key="1">
    <source>
        <dbReference type="ARBA" id="ARBA00004123"/>
    </source>
</evidence>
<organism evidence="10 11">
    <name type="scientific">Protea cynaroides</name>
    <dbReference type="NCBI Taxonomy" id="273540"/>
    <lineage>
        <taxon>Eukaryota</taxon>
        <taxon>Viridiplantae</taxon>
        <taxon>Streptophyta</taxon>
        <taxon>Embryophyta</taxon>
        <taxon>Tracheophyta</taxon>
        <taxon>Spermatophyta</taxon>
        <taxon>Magnoliopsida</taxon>
        <taxon>Proteales</taxon>
        <taxon>Proteaceae</taxon>
        <taxon>Protea</taxon>
    </lineage>
</organism>
<dbReference type="GO" id="GO:0003712">
    <property type="term" value="F:transcription coregulator activity"/>
    <property type="evidence" value="ECO:0007669"/>
    <property type="project" value="TreeGrafter"/>
</dbReference>
<dbReference type="PANTHER" id="PTHR23335">
    <property type="entry name" value="CALMODULIN-BINDING TRANSCRIPTION ACTIVATOR CAMTA"/>
    <property type="match status" value="1"/>
</dbReference>
<protein>
    <recommendedName>
        <fullName evidence="9">CG-1 domain-containing protein</fullName>
    </recommendedName>
</protein>
<proteinExistence type="inferred from homology"/>
<dbReference type="SMART" id="SM00248">
    <property type="entry name" value="ANK"/>
    <property type="match status" value="2"/>
</dbReference>
<dbReference type="Pfam" id="PF03859">
    <property type="entry name" value="CG-1"/>
    <property type="match status" value="1"/>
</dbReference>
<dbReference type="SUPFAM" id="SSF48403">
    <property type="entry name" value="Ankyrin repeat"/>
    <property type="match status" value="1"/>
</dbReference>
<dbReference type="InterPro" id="IPR013783">
    <property type="entry name" value="Ig-like_fold"/>
</dbReference>
<evidence type="ECO:0000256" key="4">
    <source>
        <dbReference type="ARBA" id="ARBA00023159"/>
    </source>
</evidence>
<dbReference type="GO" id="GO:0005634">
    <property type="term" value="C:nucleus"/>
    <property type="evidence" value="ECO:0007669"/>
    <property type="project" value="UniProtKB-SubCell"/>
</dbReference>
<evidence type="ECO:0000313" key="11">
    <source>
        <dbReference type="Proteomes" id="UP001141806"/>
    </source>
</evidence>
<dbReference type="Gene3D" id="1.25.40.20">
    <property type="entry name" value="Ankyrin repeat-containing domain"/>
    <property type="match status" value="1"/>
</dbReference>
<feature type="compositionally biased region" description="Basic and acidic residues" evidence="8">
    <location>
        <begin position="291"/>
        <end position="307"/>
    </location>
</feature>